<keyword evidence="3" id="KW-1003">Cell membrane</keyword>
<keyword evidence="7 9" id="KW-0472">Membrane</keyword>
<evidence type="ECO:0000256" key="9">
    <source>
        <dbReference type="SAM" id="Phobius"/>
    </source>
</evidence>
<dbReference type="PROSITE" id="PS00217">
    <property type="entry name" value="SUGAR_TRANSPORT_2"/>
    <property type="match status" value="1"/>
</dbReference>
<feature type="transmembrane region" description="Helical" evidence="9">
    <location>
        <begin position="384"/>
        <end position="411"/>
    </location>
</feature>
<comment type="caution">
    <text evidence="11">The sequence shown here is derived from an EMBL/GenBank/DDBJ whole genome shotgun (WGS) entry which is preliminary data.</text>
</comment>
<feature type="transmembrane region" description="Helical" evidence="9">
    <location>
        <begin position="186"/>
        <end position="213"/>
    </location>
</feature>
<keyword evidence="2" id="KW-0813">Transport</keyword>
<feature type="compositionally biased region" description="Basic and acidic residues" evidence="8">
    <location>
        <begin position="490"/>
        <end position="505"/>
    </location>
</feature>
<dbReference type="InterPro" id="IPR051084">
    <property type="entry name" value="H+-coupled_symporters"/>
</dbReference>
<feature type="transmembrane region" description="Helical" evidence="9">
    <location>
        <begin position="121"/>
        <end position="139"/>
    </location>
</feature>
<dbReference type="CDD" id="cd17366">
    <property type="entry name" value="MFS_ProP"/>
    <property type="match status" value="1"/>
</dbReference>
<keyword evidence="5" id="KW-0769">Symport</keyword>
<keyword evidence="4 9" id="KW-0812">Transmembrane</keyword>
<dbReference type="SUPFAM" id="SSF103473">
    <property type="entry name" value="MFS general substrate transporter"/>
    <property type="match status" value="1"/>
</dbReference>
<gene>
    <name evidence="11" type="ORF">RM572_03560</name>
</gene>
<feature type="domain" description="Major facilitator superfamily (MFS) profile" evidence="10">
    <location>
        <begin position="49"/>
        <end position="476"/>
    </location>
</feature>
<dbReference type="Proteomes" id="UP001183414">
    <property type="component" value="Unassembled WGS sequence"/>
</dbReference>
<dbReference type="EMBL" id="JAVREQ010000001">
    <property type="protein sequence ID" value="MDT0377851.1"/>
    <property type="molecule type" value="Genomic_DNA"/>
</dbReference>
<feature type="transmembrane region" description="Helical" evidence="9">
    <location>
        <begin position="423"/>
        <end position="444"/>
    </location>
</feature>
<keyword evidence="12" id="KW-1185">Reference proteome</keyword>
<feature type="region of interest" description="Disordered" evidence="8">
    <location>
        <begin position="477"/>
        <end position="505"/>
    </location>
</feature>
<feature type="transmembrane region" description="Helical" evidence="9">
    <location>
        <begin position="359"/>
        <end position="378"/>
    </location>
</feature>
<dbReference type="InterPro" id="IPR036259">
    <property type="entry name" value="MFS_trans_sf"/>
</dbReference>
<sequence>MDRGREDRAPDLAALKRHRSLFRAIDRRREPRVRRSDVTVTDERVVKRAVKAAALGNAMEWFDFGIYAYLAVTLGKVFYSGAGEGVQTLASFGTFAVSFLVRPLGGTFFGPLGDRIGRKKVLALTMMLMAAGTFAIGLIPSYATIGVWAPVLLIVCRLVQGFSTGGEYGGAATFIAEYAPDKRRGFFGSFLELGTLAGYTGAAGIVLLLTFWLGPDGMRDWGWRIPFLIGGPLGIVGLYLRIKLDETPAFRKLESEKATEHAGAAPNGSGPALSEDVPQKELKSIFVDHWRTMVQCVSLVAAYNVAHYMLLTYMPTYMKEVLDRPQSLELIATIVTMALMMTVIFRIGRRSDRVGRKPLLMAGMIGFLVLTVPAFALFQQGSNWAIFAGLFLLGGCLVCLLGTMSATLPALFSTDVRYGSLAIGYNLSASLFGGTTPVVMEALVDGTGNALSPAIYTTLFAVIGIVSVATLKETARKPLEGSPPSVSTDEEARALTREGVRTPAF</sequence>
<comment type="subcellular location">
    <subcellularLocation>
        <location evidence="1">Cell membrane</location>
        <topology evidence="1">Multi-pass membrane protein</topology>
    </subcellularLocation>
</comment>
<dbReference type="RefSeq" id="WP_311671761.1">
    <property type="nucleotide sequence ID" value="NZ_JAVREQ010000001.1"/>
</dbReference>
<feature type="transmembrane region" description="Helical" evidence="9">
    <location>
        <begin position="290"/>
        <end position="310"/>
    </location>
</feature>
<evidence type="ECO:0000313" key="11">
    <source>
        <dbReference type="EMBL" id="MDT0377851.1"/>
    </source>
</evidence>
<dbReference type="Pfam" id="PF00083">
    <property type="entry name" value="Sugar_tr"/>
    <property type="match status" value="1"/>
</dbReference>
<protein>
    <submittedName>
        <fullName evidence="11">MFS transporter</fullName>
    </submittedName>
</protein>
<evidence type="ECO:0000256" key="3">
    <source>
        <dbReference type="ARBA" id="ARBA00022475"/>
    </source>
</evidence>
<dbReference type="PANTHER" id="PTHR43528">
    <property type="entry name" value="ALPHA-KETOGLUTARATE PERMEASE"/>
    <property type="match status" value="1"/>
</dbReference>
<evidence type="ECO:0000256" key="4">
    <source>
        <dbReference type="ARBA" id="ARBA00022692"/>
    </source>
</evidence>
<name>A0ABU2NLK3_9ACTN</name>
<proteinExistence type="predicted"/>
<dbReference type="InterPro" id="IPR005829">
    <property type="entry name" value="Sugar_transporter_CS"/>
</dbReference>
<evidence type="ECO:0000256" key="5">
    <source>
        <dbReference type="ARBA" id="ARBA00022847"/>
    </source>
</evidence>
<dbReference type="PANTHER" id="PTHR43528:SF1">
    <property type="entry name" value="ALPHA-KETOGLUTARATE PERMEASE"/>
    <property type="match status" value="1"/>
</dbReference>
<evidence type="ECO:0000256" key="6">
    <source>
        <dbReference type="ARBA" id="ARBA00022989"/>
    </source>
</evidence>
<evidence type="ECO:0000256" key="2">
    <source>
        <dbReference type="ARBA" id="ARBA00022448"/>
    </source>
</evidence>
<keyword evidence="6 9" id="KW-1133">Transmembrane helix</keyword>
<evidence type="ECO:0000313" key="12">
    <source>
        <dbReference type="Proteomes" id="UP001183414"/>
    </source>
</evidence>
<evidence type="ECO:0000256" key="1">
    <source>
        <dbReference type="ARBA" id="ARBA00004651"/>
    </source>
</evidence>
<feature type="transmembrane region" description="Helical" evidence="9">
    <location>
        <begin position="330"/>
        <end position="347"/>
    </location>
</feature>
<organism evidence="11 12">
    <name type="scientific">Streptomyces hazeniae</name>
    <dbReference type="NCBI Taxonomy" id="3075538"/>
    <lineage>
        <taxon>Bacteria</taxon>
        <taxon>Bacillati</taxon>
        <taxon>Actinomycetota</taxon>
        <taxon>Actinomycetes</taxon>
        <taxon>Kitasatosporales</taxon>
        <taxon>Streptomycetaceae</taxon>
        <taxon>Streptomyces</taxon>
    </lineage>
</organism>
<evidence type="ECO:0000256" key="8">
    <source>
        <dbReference type="SAM" id="MobiDB-lite"/>
    </source>
</evidence>
<accession>A0ABU2NLK3</accession>
<dbReference type="InterPro" id="IPR020846">
    <property type="entry name" value="MFS_dom"/>
</dbReference>
<feature type="transmembrane region" description="Helical" evidence="9">
    <location>
        <begin position="450"/>
        <end position="471"/>
    </location>
</feature>
<evidence type="ECO:0000259" key="10">
    <source>
        <dbReference type="PROSITE" id="PS50850"/>
    </source>
</evidence>
<dbReference type="PROSITE" id="PS50850">
    <property type="entry name" value="MFS"/>
    <property type="match status" value="1"/>
</dbReference>
<dbReference type="InterPro" id="IPR005828">
    <property type="entry name" value="MFS_sugar_transport-like"/>
</dbReference>
<feature type="transmembrane region" description="Helical" evidence="9">
    <location>
        <begin position="145"/>
        <end position="165"/>
    </location>
</feature>
<dbReference type="Gene3D" id="1.20.1250.20">
    <property type="entry name" value="MFS general substrate transporter like domains"/>
    <property type="match status" value="2"/>
</dbReference>
<feature type="transmembrane region" description="Helical" evidence="9">
    <location>
        <begin position="88"/>
        <end position="109"/>
    </location>
</feature>
<feature type="transmembrane region" description="Helical" evidence="9">
    <location>
        <begin position="61"/>
        <end position="82"/>
    </location>
</feature>
<feature type="transmembrane region" description="Helical" evidence="9">
    <location>
        <begin position="225"/>
        <end position="242"/>
    </location>
</feature>
<reference evidence="12" key="1">
    <citation type="submission" date="2023-07" db="EMBL/GenBank/DDBJ databases">
        <title>30 novel species of actinomycetes from the DSMZ collection.</title>
        <authorList>
            <person name="Nouioui I."/>
        </authorList>
    </citation>
    <scope>NUCLEOTIDE SEQUENCE [LARGE SCALE GENOMIC DNA]</scope>
    <source>
        <strain evidence="12">DSM 42041</strain>
    </source>
</reference>
<evidence type="ECO:0000256" key="7">
    <source>
        <dbReference type="ARBA" id="ARBA00023136"/>
    </source>
</evidence>